<keyword evidence="1" id="KW-1133">Transmembrane helix</keyword>
<organism evidence="2 3">
    <name type="scientific">Thermoproteota archaeon</name>
    <dbReference type="NCBI Taxonomy" id="2056631"/>
    <lineage>
        <taxon>Archaea</taxon>
        <taxon>Thermoproteota</taxon>
    </lineage>
</organism>
<sequence>EVLYAEYPMSTIHRTLLFTIAAGLIGSGFAIGMVIGLILKSTLTGIIGGVIAGISGAIPSFMKTAFKKQIYRPKFYSKFSRGEIEKALEKSFDLIKFIPKIEL</sequence>
<accession>A0A497EUI2</accession>
<feature type="transmembrane region" description="Helical" evidence="1">
    <location>
        <begin position="16"/>
        <end position="39"/>
    </location>
</feature>
<comment type="caution">
    <text evidence="2">The sequence shown here is derived from an EMBL/GenBank/DDBJ whole genome shotgun (WGS) entry which is preliminary data.</text>
</comment>
<protein>
    <submittedName>
        <fullName evidence="2">Uncharacterized protein</fullName>
    </submittedName>
</protein>
<name>A0A497EUI2_9CREN</name>
<reference evidence="2 3" key="1">
    <citation type="submission" date="2018-06" db="EMBL/GenBank/DDBJ databases">
        <title>Extensive metabolic versatility and redundancy in microbially diverse, dynamic hydrothermal sediments.</title>
        <authorList>
            <person name="Dombrowski N."/>
            <person name="Teske A."/>
            <person name="Baker B.J."/>
        </authorList>
    </citation>
    <scope>NUCLEOTIDE SEQUENCE [LARGE SCALE GENOMIC DNA]</scope>
    <source>
        <strain evidence="2">B30_G17</strain>
    </source>
</reference>
<dbReference type="AlphaFoldDB" id="A0A497EUI2"/>
<dbReference type="EMBL" id="QMQY01000053">
    <property type="protein sequence ID" value="RLE50692.1"/>
    <property type="molecule type" value="Genomic_DNA"/>
</dbReference>
<keyword evidence="1" id="KW-0812">Transmembrane</keyword>
<proteinExistence type="predicted"/>
<keyword evidence="1" id="KW-0472">Membrane</keyword>
<dbReference type="Proteomes" id="UP000281962">
    <property type="component" value="Unassembled WGS sequence"/>
</dbReference>
<feature type="transmembrane region" description="Helical" evidence="1">
    <location>
        <begin position="45"/>
        <end position="66"/>
    </location>
</feature>
<evidence type="ECO:0000313" key="3">
    <source>
        <dbReference type="Proteomes" id="UP000281962"/>
    </source>
</evidence>
<evidence type="ECO:0000313" key="2">
    <source>
        <dbReference type="EMBL" id="RLE50692.1"/>
    </source>
</evidence>
<feature type="non-terminal residue" evidence="2">
    <location>
        <position position="1"/>
    </location>
</feature>
<gene>
    <name evidence="2" type="ORF">DRJ21_01545</name>
</gene>
<evidence type="ECO:0000256" key="1">
    <source>
        <dbReference type="SAM" id="Phobius"/>
    </source>
</evidence>